<dbReference type="EMBL" id="PDXB01000009">
    <property type="protein sequence ID" value="RYN31057.1"/>
    <property type="molecule type" value="Genomic_DNA"/>
</dbReference>
<evidence type="ECO:0000313" key="1">
    <source>
        <dbReference type="EMBL" id="RYN31057.1"/>
    </source>
</evidence>
<evidence type="ECO:0000313" key="5">
    <source>
        <dbReference type="Proteomes" id="UP000293195"/>
    </source>
</evidence>
<reference evidence="4 5" key="2">
    <citation type="journal article" date="2019" name="bioRxiv">
        <title>Genomics, evolutionary history and diagnostics of the Alternaria alternata species group including apple and Asian pear pathotypes.</title>
        <authorList>
            <person name="Armitage A.D."/>
            <person name="Cockerton H.M."/>
            <person name="Sreenivasaprasad S."/>
            <person name="Woodhall J.W."/>
            <person name="Lane C.R."/>
            <person name="Harrison R.J."/>
            <person name="Clarkson J.P."/>
        </authorList>
    </citation>
    <scope>NUCLEOTIDE SEQUENCE [LARGE SCALE GENOMIC DNA]</scope>
    <source>
        <strain evidence="4">FERA 1082</strain>
        <strain evidence="1">FERA 1164</strain>
        <strain evidence="5">FERA 635</strain>
    </source>
</reference>
<evidence type="ECO:0000313" key="3">
    <source>
        <dbReference type="EMBL" id="RYN94390.1"/>
    </source>
</evidence>
<dbReference type="Proteomes" id="UP000292402">
    <property type="component" value="Unassembled WGS sequence"/>
</dbReference>
<keyword evidence="5" id="KW-1185">Reference proteome</keyword>
<dbReference type="OrthoDB" id="10273032at2759"/>
<organism evidence="2 4">
    <name type="scientific">Alternaria tenuissima</name>
    <dbReference type="NCBI Taxonomy" id="119927"/>
    <lineage>
        <taxon>Eukaryota</taxon>
        <taxon>Fungi</taxon>
        <taxon>Dikarya</taxon>
        <taxon>Ascomycota</taxon>
        <taxon>Pezizomycotina</taxon>
        <taxon>Dothideomycetes</taxon>
        <taxon>Pleosporomycetidae</taxon>
        <taxon>Pleosporales</taxon>
        <taxon>Pleosporineae</taxon>
        <taxon>Pleosporaceae</taxon>
        <taxon>Alternaria</taxon>
        <taxon>Alternaria sect. Alternaria</taxon>
        <taxon>Alternaria alternata complex</taxon>
    </lineage>
</organism>
<dbReference type="EMBL" id="PDXF01000047">
    <property type="protein sequence ID" value="RYN94390.1"/>
    <property type="molecule type" value="Genomic_DNA"/>
</dbReference>
<accession>A0A4Q4ML06</accession>
<evidence type="ECO:0000313" key="2">
    <source>
        <dbReference type="EMBL" id="RYN52198.1"/>
    </source>
</evidence>
<protein>
    <submittedName>
        <fullName evidence="2">Uncharacterized protein</fullName>
    </submittedName>
</protein>
<reference evidence="2" key="3">
    <citation type="journal article" date="2019" name="J. ISSAAS">
        <title>Genomics, evolutionary history and diagnostics of the Alternaria alternata species group including apple and Asian pear pathotypes.</title>
        <authorList>
            <person name="Armitage A.D."/>
            <person name="Cockerton H.M."/>
            <person name="Sreenivasaprasad S."/>
            <person name="Woodhall J."/>
            <person name="Lane C."/>
            <person name="Harrison R.J."/>
            <person name="Clarkson J.P."/>
        </authorList>
    </citation>
    <scope>NUCLEOTIDE SEQUENCE</scope>
    <source>
        <strain evidence="2">FERA 1082</strain>
    </source>
</reference>
<dbReference type="Proteomes" id="UP000292340">
    <property type="component" value="Unassembled WGS sequence"/>
</dbReference>
<name>A0A4Q4ML06_9PLEO</name>
<gene>
    <name evidence="2" type="ORF">AA0114_g4938</name>
    <name evidence="1" type="ORF">AA0115_g4373</name>
    <name evidence="3" type="ORF">AA0119_g9104</name>
</gene>
<dbReference type="AlphaFoldDB" id="A0A4Q4ML06"/>
<reference evidence="1" key="1">
    <citation type="submission" date="2017-10" db="EMBL/GenBank/DDBJ databases">
        <authorList>
            <person name="Armitage A.D."/>
            <person name="Barbara D.J."/>
            <person name="Woodhall J.W."/>
            <person name="Sreenivasaprasad S."/>
            <person name="Lane C.R."/>
            <person name="Clarkson J.P."/>
            <person name="Harrison R.J."/>
        </authorList>
    </citation>
    <scope>NUCLEOTIDE SEQUENCE</scope>
    <source>
        <strain evidence="1">FERA 1164</strain>
        <strain evidence="3">FERA 635</strain>
    </source>
</reference>
<dbReference type="EMBL" id="PDXA01000014">
    <property type="protein sequence ID" value="RYN52198.1"/>
    <property type="molecule type" value="Genomic_DNA"/>
</dbReference>
<dbReference type="Proteomes" id="UP000293195">
    <property type="component" value="Unassembled WGS sequence"/>
</dbReference>
<comment type="caution">
    <text evidence="2">The sequence shown here is derived from an EMBL/GenBank/DDBJ whole genome shotgun (WGS) entry which is preliminary data.</text>
</comment>
<sequence>MAGLFPGLGGYIPNTTTRLSSNVDVQRDKSDIYIISQAFGKQRNF</sequence>
<evidence type="ECO:0000313" key="4">
    <source>
        <dbReference type="Proteomes" id="UP000292402"/>
    </source>
</evidence>
<proteinExistence type="predicted"/>